<keyword evidence="2" id="KW-1185">Reference proteome</keyword>
<protein>
    <submittedName>
        <fullName evidence="1">Uncharacterized protein</fullName>
    </submittedName>
</protein>
<reference evidence="1" key="1">
    <citation type="submission" date="2020-01" db="EMBL/GenBank/DDBJ databases">
        <authorList>
            <consortium name="DOE Joint Genome Institute"/>
            <person name="Haridas S."/>
            <person name="Albert R."/>
            <person name="Binder M."/>
            <person name="Bloem J."/>
            <person name="Labutti K."/>
            <person name="Salamov A."/>
            <person name="Andreopoulos B."/>
            <person name="Baker S.E."/>
            <person name="Barry K."/>
            <person name="Bills G."/>
            <person name="Bluhm B.H."/>
            <person name="Cannon C."/>
            <person name="Castanera R."/>
            <person name="Culley D.E."/>
            <person name="Daum C."/>
            <person name="Ezra D."/>
            <person name="Gonzalez J.B."/>
            <person name="Henrissat B."/>
            <person name="Kuo A."/>
            <person name="Liang C."/>
            <person name="Lipzen A."/>
            <person name="Lutzoni F."/>
            <person name="Magnuson J."/>
            <person name="Mondo S."/>
            <person name="Nolan M."/>
            <person name="Ohm R."/>
            <person name="Pangilinan J."/>
            <person name="Park H.-J."/>
            <person name="Ramirez L."/>
            <person name="Alfaro M."/>
            <person name="Sun H."/>
            <person name="Tritt A."/>
            <person name="Yoshinaga Y."/>
            <person name="Zwiers L.-H."/>
            <person name="Turgeon B.G."/>
            <person name="Goodwin S.B."/>
            <person name="Spatafora J.W."/>
            <person name="Crous P.W."/>
            <person name="Grigoriev I.V."/>
        </authorList>
    </citation>
    <scope>NUCLEOTIDE SEQUENCE</scope>
    <source>
        <strain evidence="1">IPT5</strain>
    </source>
</reference>
<organism evidence="1 2">
    <name type="scientific">Plenodomus tracheiphilus IPT5</name>
    <dbReference type="NCBI Taxonomy" id="1408161"/>
    <lineage>
        <taxon>Eukaryota</taxon>
        <taxon>Fungi</taxon>
        <taxon>Dikarya</taxon>
        <taxon>Ascomycota</taxon>
        <taxon>Pezizomycotina</taxon>
        <taxon>Dothideomycetes</taxon>
        <taxon>Pleosporomycetidae</taxon>
        <taxon>Pleosporales</taxon>
        <taxon>Pleosporineae</taxon>
        <taxon>Leptosphaeriaceae</taxon>
        <taxon>Plenodomus</taxon>
    </lineage>
</organism>
<proteinExistence type="predicted"/>
<dbReference type="AlphaFoldDB" id="A0A6A7B2K8"/>
<evidence type="ECO:0000313" key="1">
    <source>
        <dbReference type="EMBL" id="KAF2848887.1"/>
    </source>
</evidence>
<accession>A0A6A7B2K8</accession>
<gene>
    <name evidence="1" type="ORF">T440DRAFT_149775</name>
</gene>
<dbReference type="Proteomes" id="UP000799423">
    <property type="component" value="Unassembled WGS sequence"/>
</dbReference>
<evidence type="ECO:0000313" key="2">
    <source>
        <dbReference type="Proteomes" id="UP000799423"/>
    </source>
</evidence>
<name>A0A6A7B2K8_9PLEO</name>
<sequence>MFIVSMAARLVRQRITDTTMGELKRTLIVLWLFRIPMAVSLTLTRSAISIFFIRTLYTRVFPWLRYVGTYIGCESTISIGDLC</sequence>
<dbReference type="OrthoDB" id="3796902at2759"/>
<dbReference type="EMBL" id="MU006315">
    <property type="protein sequence ID" value="KAF2848887.1"/>
    <property type="molecule type" value="Genomic_DNA"/>
</dbReference>